<dbReference type="PROSITE" id="PS51257">
    <property type="entry name" value="PROKAR_LIPOPROTEIN"/>
    <property type="match status" value="1"/>
</dbReference>
<dbReference type="InterPro" id="IPR013130">
    <property type="entry name" value="Fe3_Rdtase_TM_dom"/>
</dbReference>
<accession>A0A6A7BE41</accession>
<name>A0A6A7BE41_9PLEO</name>
<organism evidence="10 11">
    <name type="scientific">Plenodomus tracheiphilus IPT5</name>
    <dbReference type="NCBI Taxonomy" id="1408161"/>
    <lineage>
        <taxon>Eukaryota</taxon>
        <taxon>Fungi</taxon>
        <taxon>Dikarya</taxon>
        <taxon>Ascomycota</taxon>
        <taxon>Pezizomycotina</taxon>
        <taxon>Dothideomycetes</taxon>
        <taxon>Pleosporomycetidae</taxon>
        <taxon>Pleosporales</taxon>
        <taxon>Pleosporineae</taxon>
        <taxon>Leptosphaeriaceae</taxon>
        <taxon>Plenodomus</taxon>
    </lineage>
</organism>
<dbReference type="Pfam" id="PF01794">
    <property type="entry name" value="Ferric_reduct"/>
    <property type="match status" value="1"/>
</dbReference>
<feature type="transmembrane region" description="Helical" evidence="7">
    <location>
        <begin position="336"/>
        <end position="357"/>
    </location>
</feature>
<dbReference type="GO" id="GO:0006879">
    <property type="term" value="P:intracellular iron ion homeostasis"/>
    <property type="evidence" value="ECO:0007669"/>
    <property type="project" value="TreeGrafter"/>
</dbReference>
<keyword evidence="3 7" id="KW-0812">Transmembrane</keyword>
<dbReference type="PANTHER" id="PTHR32361">
    <property type="entry name" value="FERRIC/CUPRIC REDUCTASE TRANSMEMBRANE COMPONENT"/>
    <property type="match status" value="1"/>
</dbReference>
<evidence type="ECO:0000256" key="1">
    <source>
        <dbReference type="ARBA" id="ARBA00004141"/>
    </source>
</evidence>
<feature type="chain" id="PRO_5025669170" description="Ferric oxidoreductase domain-containing protein" evidence="8">
    <location>
        <begin position="20"/>
        <end position="427"/>
    </location>
</feature>
<evidence type="ECO:0000256" key="6">
    <source>
        <dbReference type="ARBA" id="ARBA00023136"/>
    </source>
</evidence>
<keyword evidence="5" id="KW-0406">Ion transport</keyword>
<evidence type="ECO:0000313" key="11">
    <source>
        <dbReference type="Proteomes" id="UP000799423"/>
    </source>
</evidence>
<comment type="subcellular location">
    <subcellularLocation>
        <location evidence="1">Membrane</location>
        <topology evidence="1">Multi-pass membrane protein</topology>
    </subcellularLocation>
</comment>
<dbReference type="AlphaFoldDB" id="A0A6A7BE41"/>
<feature type="domain" description="Ferric oxidoreductase" evidence="9">
    <location>
        <begin position="260"/>
        <end position="379"/>
    </location>
</feature>
<dbReference type="GO" id="GO:0006826">
    <property type="term" value="P:iron ion transport"/>
    <property type="evidence" value="ECO:0007669"/>
    <property type="project" value="TreeGrafter"/>
</dbReference>
<evidence type="ECO:0000313" key="10">
    <source>
        <dbReference type="EMBL" id="KAF2852735.1"/>
    </source>
</evidence>
<evidence type="ECO:0000256" key="8">
    <source>
        <dbReference type="SAM" id="SignalP"/>
    </source>
</evidence>
<keyword evidence="2" id="KW-0813">Transport</keyword>
<keyword evidence="4 7" id="KW-1133">Transmembrane helix</keyword>
<dbReference type="OrthoDB" id="167398at2759"/>
<evidence type="ECO:0000259" key="9">
    <source>
        <dbReference type="Pfam" id="PF01794"/>
    </source>
</evidence>
<evidence type="ECO:0000256" key="4">
    <source>
        <dbReference type="ARBA" id="ARBA00022989"/>
    </source>
</evidence>
<feature type="transmembrane region" description="Helical" evidence="7">
    <location>
        <begin position="298"/>
        <end position="316"/>
    </location>
</feature>
<evidence type="ECO:0000256" key="7">
    <source>
        <dbReference type="SAM" id="Phobius"/>
    </source>
</evidence>
<dbReference type="InterPro" id="IPR051410">
    <property type="entry name" value="Ferric/Cupric_Reductase"/>
</dbReference>
<reference evidence="10" key="1">
    <citation type="submission" date="2020-01" db="EMBL/GenBank/DDBJ databases">
        <authorList>
            <consortium name="DOE Joint Genome Institute"/>
            <person name="Haridas S."/>
            <person name="Albert R."/>
            <person name="Binder M."/>
            <person name="Bloem J."/>
            <person name="Labutti K."/>
            <person name="Salamov A."/>
            <person name="Andreopoulos B."/>
            <person name="Baker S.E."/>
            <person name="Barry K."/>
            <person name="Bills G."/>
            <person name="Bluhm B.H."/>
            <person name="Cannon C."/>
            <person name="Castanera R."/>
            <person name="Culley D.E."/>
            <person name="Daum C."/>
            <person name="Ezra D."/>
            <person name="Gonzalez J.B."/>
            <person name="Henrissat B."/>
            <person name="Kuo A."/>
            <person name="Liang C."/>
            <person name="Lipzen A."/>
            <person name="Lutzoni F."/>
            <person name="Magnuson J."/>
            <person name="Mondo S."/>
            <person name="Nolan M."/>
            <person name="Ohm R."/>
            <person name="Pangilinan J."/>
            <person name="Park H.-J."/>
            <person name="Ramirez L."/>
            <person name="Alfaro M."/>
            <person name="Sun H."/>
            <person name="Tritt A."/>
            <person name="Yoshinaga Y."/>
            <person name="Zwiers L.-H."/>
            <person name="Turgeon B.G."/>
            <person name="Goodwin S.B."/>
            <person name="Spatafora J.W."/>
            <person name="Crous P.W."/>
            <person name="Grigoriev I.V."/>
        </authorList>
    </citation>
    <scope>NUCLEOTIDE SEQUENCE</scope>
    <source>
        <strain evidence="10">IPT5</strain>
    </source>
</reference>
<dbReference type="GO" id="GO:0000293">
    <property type="term" value="F:ferric-chelate reductase activity"/>
    <property type="evidence" value="ECO:0007669"/>
    <property type="project" value="TreeGrafter"/>
</dbReference>
<sequence>MRLTVFPLLLVAVSVPTQAATASCPKICESALSYIKFSGNKTEAQCTNNLHIISYYACLRQFCPSKAESGYSTLQHSCEDVGAVPDISNVTLPLDSLVEFTFQDIRKKTSHAGLLAPSLYALSQRTITSAIEADELNEHYGNAIYGFWGIVLLLSALNQVCTFVRTRAPSATRFFYLDSRAPRALVNATRRHLLIPKIAAPQNERLAGWCAFPTRLQSLLVFSFVALNVILHLVSHDVFEGNLKRPRISAQVARSLGHRTGYIIMANLPIMWTFAMRNNILTWFSGWSFATFNVYHRWIARVIVVELITHAVAYTLVTYDSGGSTKYKAQWSAEYWIWGVVALIVGCLACVTGLYSIRRRFYDAFLLGHIVIALLFLIGTWFHLKKRDDDFVFYFWPCVAVWAFDRAMRYGRLFVLNRSLGRAMVVY</sequence>
<proteinExistence type="predicted"/>
<feature type="signal peptide" evidence="8">
    <location>
        <begin position="1"/>
        <end position="19"/>
    </location>
</feature>
<dbReference type="GO" id="GO:0015677">
    <property type="term" value="P:copper ion import"/>
    <property type="evidence" value="ECO:0007669"/>
    <property type="project" value="TreeGrafter"/>
</dbReference>
<keyword evidence="11" id="KW-1185">Reference proteome</keyword>
<protein>
    <recommendedName>
        <fullName evidence="9">Ferric oxidoreductase domain-containing protein</fullName>
    </recommendedName>
</protein>
<evidence type="ECO:0000256" key="5">
    <source>
        <dbReference type="ARBA" id="ARBA00023065"/>
    </source>
</evidence>
<dbReference type="GO" id="GO:0005886">
    <property type="term" value="C:plasma membrane"/>
    <property type="evidence" value="ECO:0007669"/>
    <property type="project" value="TreeGrafter"/>
</dbReference>
<gene>
    <name evidence="10" type="ORF">T440DRAFT_419607</name>
</gene>
<dbReference type="Proteomes" id="UP000799423">
    <property type="component" value="Unassembled WGS sequence"/>
</dbReference>
<feature type="transmembrane region" description="Helical" evidence="7">
    <location>
        <begin position="364"/>
        <end position="384"/>
    </location>
</feature>
<evidence type="ECO:0000256" key="3">
    <source>
        <dbReference type="ARBA" id="ARBA00022692"/>
    </source>
</evidence>
<dbReference type="EMBL" id="MU006297">
    <property type="protein sequence ID" value="KAF2852735.1"/>
    <property type="molecule type" value="Genomic_DNA"/>
</dbReference>
<keyword evidence="6 7" id="KW-0472">Membrane</keyword>
<keyword evidence="8" id="KW-0732">Signal</keyword>
<evidence type="ECO:0000256" key="2">
    <source>
        <dbReference type="ARBA" id="ARBA00022448"/>
    </source>
</evidence>
<feature type="non-terminal residue" evidence="10">
    <location>
        <position position="427"/>
    </location>
</feature>
<dbReference type="PANTHER" id="PTHR32361:SF9">
    <property type="entry name" value="FERRIC REDUCTASE TRANSMEMBRANE COMPONENT 3-RELATED"/>
    <property type="match status" value="1"/>
</dbReference>